<dbReference type="PANTHER" id="PTHR32063">
    <property type="match status" value="1"/>
</dbReference>
<dbReference type="Pfam" id="PF00873">
    <property type="entry name" value="ACR_tran"/>
    <property type="match status" value="1"/>
</dbReference>
<dbReference type="SUPFAM" id="SSF82866">
    <property type="entry name" value="Multidrug efflux transporter AcrB transmembrane domain"/>
    <property type="match status" value="2"/>
</dbReference>
<feature type="transmembrane region" description="Helical" evidence="1">
    <location>
        <begin position="12"/>
        <end position="30"/>
    </location>
</feature>
<dbReference type="SUPFAM" id="SSF82714">
    <property type="entry name" value="Multidrug efflux transporter AcrB TolC docking domain, DN and DC subdomains"/>
    <property type="match status" value="2"/>
</dbReference>
<gene>
    <name evidence="2" type="ORF">CLV27_1583</name>
</gene>
<dbReference type="GO" id="GO:0042910">
    <property type="term" value="F:xenobiotic transmembrane transporter activity"/>
    <property type="evidence" value="ECO:0007669"/>
    <property type="project" value="TreeGrafter"/>
</dbReference>
<evidence type="ECO:0000313" key="3">
    <source>
        <dbReference type="Proteomes" id="UP000295777"/>
    </source>
</evidence>
<dbReference type="RefSeq" id="WP_132527533.1">
    <property type="nucleotide sequence ID" value="NZ_SMFV01000006.1"/>
</dbReference>
<reference evidence="2 3" key="1">
    <citation type="submission" date="2019-03" db="EMBL/GenBank/DDBJ databases">
        <title>Genomic Encyclopedia of Archaeal and Bacterial Type Strains, Phase II (KMG-II): from individual species to whole genera.</title>
        <authorList>
            <person name="Goeker M."/>
        </authorList>
    </citation>
    <scope>NUCLEOTIDE SEQUENCE [LARGE SCALE GENOMIC DNA]</scope>
    <source>
        <strain evidence="2 3">DSM 24425</strain>
    </source>
</reference>
<accession>A0A4R1G895</accession>
<dbReference type="Gene3D" id="1.20.1640.10">
    <property type="entry name" value="Multidrug efflux transporter AcrB transmembrane domain"/>
    <property type="match status" value="2"/>
</dbReference>
<sequence>MNRVIEWYVKKPHSVLAFLFLFCVIGIIGFKEIPRKFFPDANRPQVAVVTVEPGASASDIASHVTRPIEQRMKTLELVREVRSVTKDEVSVVTVEFEYEKSIDSAATDVSNELSKILPQLPKDILPPQVYKVTDATRPVMIISVSPKPGSHLSMAQVRELAENEIKDKLLSLPHVSDVEVFGGYKREIRIHPDYLKMAKYGVTLQELVRALKEQNSNFPVGMVINKEGLVVLKLEDEAKRIEELENIYVKPNIRLKDVAEVKWGYKERLSAYHGNGKPAIGISILRSPSGYELPAIESVMKFLPELKKEYPQLEFQIPYTEEWLIKLSNKNMVEALRDAIIMTLLVIFLFLANVRMLLVSFFSIPITYLITVGLMWLFGFNFNIVTLTAVILALGMLTDDAVVILENIERHYFELKKDIWRATVEGTREVMAAVLSGTYTTIVMLLPIVFIGGYVQKILAPLALTLIIALVVSYFVAVTVIPILAPRLLKKVPDKNLLEQKIYSWFVEAIVNRIRNFYVALVEPLLDRPLLKVLFVICGFALFAVTMKNVVPVLGRDLMPPMDTGVVIVRAETDANSSLEKTEEILNEMEKIIYSMPGVIRVSSVIGSEPGVLSFGSGKLPQQIEMTVQFIDRFHRKETIWEIEEKLREAFSKIPGLRYVNVMEFGATPLSSIKATINEVIYGKDPEVLDTLGNKLLSLLQKVKGITSTSRGWYMDKEELLLEIDENRALSFGLTPLKIAEYVGGFLRGINASSFVVPMENGISIRVVLPDSERDSVEKLKNIPIPTEKGLIPLSYFAKVSTKKTQNVITRKDLMNVLDVEGYRAKVPVTFLQMQVNKLEEGVELPSGYKISHEGEIKEMNESFKRLIRALAIGVILLYFSLVPAFSSFSYPISIIAAIPLALIGAAFSMLITHKPQCMPSFMGMILLAGIIVKNSILLIDFIKEAKESGKTTKEAILGSIRVRTRPVLMTAFGTSAGMLPIALGLALGLERLAPLAVVAIGGLIIGTFMTLVFVPIFVSLEDNISR</sequence>
<evidence type="ECO:0000313" key="2">
    <source>
        <dbReference type="EMBL" id="TCK02871.1"/>
    </source>
</evidence>
<feature type="transmembrane region" description="Helical" evidence="1">
    <location>
        <begin position="335"/>
        <end position="352"/>
    </location>
</feature>
<dbReference type="Gene3D" id="3.30.70.1430">
    <property type="entry name" value="Multidrug efflux transporter AcrB pore domain"/>
    <property type="match status" value="2"/>
</dbReference>
<protein>
    <submittedName>
        <fullName evidence="2">Multidrug efflux pump subunit AcrB</fullName>
    </submittedName>
</protein>
<dbReference type="GO" id="GO:0005886">
    <property type="term" value="C:plasma membrane"/>
    <property type="evidence" value="ECO:0007669"/>
    <property type="project" value="TreeGrafter"/>
</dbReference>
<dbReference type="AlphaFoldDB" id="A0A4R1G895"/>
<dbReference type="Proteomes" id="UP000295777">
    <property type="component" value="Unassembled WGS sequence"/>
</dbReference>
<dbReference type="InterPro" id="IPR027463">
    <property type="entry name" value="AcrB_DN_DC_subdom"/>
</dbReference>
<feature type="transmembrane region" description="Helical" evidence="1">
    <location>
        <begin position="530"/>
        <end position="551"/>
    </location>
</feature>
<keyword evidence="3" id="KW-1185">Reference proteome</keyword>
<dbReference type="Gene3D" id="3.30.70.1440">
    <property type="entry name" value="Multidrug efflux transporter AcrB pore domain"/>
    <property type="match status" value="1"/>
</dbReference>
<feature type="transmembrane region" description="Helical" evidence="1">
    <location>
        <begin position="968"/>
        <end position="989"/>
    </location>
</feature>
<keyword evidence="1" id="KW-0812">Transmembrane</keyword>
<dbReference type="OrthoDB" id="9757876at2"/>
<proteinExistence type="predicted"/>
<keyword evidence="1" id="KW-1133">Transmembrane helix</keyword>
<feature type="transmembrane region" description="Helical" evidence="1">
    <location>
        <begin position="924"/>
        <end position="943"/>
    </location>
</feature>
<feature type="transmembrane region" description="Helical" evidence="1">
    <location>
        <begin position="462"/>
        <end position="485"/>
    </location>
</feature>
<organism evidence="2 3">
    <name type="scientific">Phorcysia thermohydrogeniphila</name>
    <dbReference type="NCBI Taxonomy" id="936138"/>
    <lineage>
        <taxon>Bacteria</taxon>
        <taxon>Pseudomonadati</taxon>
        <taxon>Aquificota</taxon>
        <taxon>Aquificia</taxon>
        <taxon>Desulfurobacteriales</taxon>
        <taxon>Desulfurobacteriaceae</taxon>
        <taxon>Phorcysia</taxon>
    </lineage>
</organism>
<feature type="transmembrane region" description="Helical" evidence="1">
    <location>
        <begin position="867"/>
        <end position="887"/>
    </location>
</feature>
<dbReference type="PRINTS" id="PR00702">
    <property type="entry name" value="ACRIFLAVINRP"/>
</dbReference>
<feature type="transmembrane region" description="Helical" evidence="1">
    <location>
        <begin position="996"/>
        <end position="1019"/>
    </location>
</feature>
<feature type="transmembrane region" description="Helical" evidence="1">
    <location>
        <begin position="430"/>
        <end position="455"/>
    </location>
</feature>
<dbReference type="InterPro" id="IPR001036">
    <property type="entry name" value="Acrflvin-R"/>
</dbReference>
<keyword evidence="1" id="KW-0472">Membrane</keyword>
<dbReference type="SUPFAM" id="SSF82693">
    <property type="entry name" value="Multidrug efflux transporter AcrB pore domain, PN1, PN2, PC1 and PC2 subdomains"/>
    <property type="match status" value="3"/>
</dbReference>
<dbReference type="Gene3D" id="3.30.2090.10">
    <property type="entry name" value="Multidrug efflux transporter AcrB TolC docking domain, DN and DC subdomains"/>
    <property type="match status" value="2"/>
</dbReference>
<dbReference type="Gene3D" id="3.30.70.1320">
    <property type="entry name" value="Multidrug efflux transporter AcrB pore domain like"/>
    <property type="match status" value="1"/>
</dbReference>
<comment type="caution">
    <text evidence="2">The sequence shown here is derived from an EMBL/GenBank/DDBJ whole genome shotgun (WGS) entry which is preliminary data.</text>
</comment>
<name>A0A4R1G895_9BACT</name>
<dbReference type="PANTHER" id="PTHR32063:SF0">
    <property type="entry name" value="SWARMING MOTILITY PROTEIN SWRC"/>
    <property type="match status" value="1"/>
</dbReference>
<dbReference type="EMBL" id="SMFV01000006">
    <property type="protein sequence ID" value="TCK02871.1"/>
    <property type="molecule type" value="Genomic_DNA"/>
</dbReference>
<feature type="transmembrane region" description="Helical" evidence="1">
    <location>
        <begin position="893"/>
        <end position="912"/>
    </location>
</feature>
<evidence type="ECO:0000256" key="1">
    <source>
        <dbReference type="SAM" id="Phobius"/>
    </source>
</evidence>